<keyword evidence="6" id="KW-0560">Oxidoreductase</keyword>
<dbReference type="InterPro" id="IPR036188">
    <property type="entry name" value="FAD/NAD-bd_sf"/>
</dbReference>
<keyword evidence="5" id="KW-0274">FAD</keyword>
<comment type="pathway">
    <text evidence="12">Steroid metabolism; cholesterol degradation.</text>
</comment>
<gene>
    <name evidence="18" type="ORF">RD2015_3414</name>
</gene>
<dbReference type="GO" id="GO:0016995">
    <property type="term" value="F:cholesterol oxidase activity"/>
    <property type="evidence" value="ECO:0007669"/>
    <property type="project" value="UniProtKB-EC"/>
</dbReference>
<evidence type="ECO:0000256" key="9">
    <source>
        <dbReference type="ARBA" id="ARBA00023221"/>
    </source>
</evidence>
<sequence>MSAAPVQEEFDFIIIGSGFGGSVSALRLAEKGYRVAVLEQGRRWTPESLPRSNWDTARWIHRPRLGLRGFFNMQFFRHVVVLHGNAVGGGSITYGNTLLVPPDRVWREGTWAGLADWHAEMPAHYARAQQMLGVTTNQRLGPADHLLKQMAREVGAEGSFYPTEVGIFFGDAKQPPGATYDDPYFNGEGPARKSCIACGGCMVGCRHDAKNTLDKNYLYLAERKGAQVFAETRVVDVRPDGAEDGSDGYVIETVSTVPGQGHVQRRWRATSVVWAASSLGTQEMLFRLRERGSLPRISQALGERVRTNAESLIAVRYPGGRKDLSDGIAIGSGIYIDEHTHIEAVRYPKGSDAMALLTTVMTLGRPGPTRIAVWLATLLKQLLTRPVQTLRAMSPFGSAQETVIFLCMQTLEGHLSMRWRRPWYWPFSKTLVTQGDRIPTFIPAANAFAVKAARATGGVAQTTLTEILFNVPMTAHCMGGAAMGRTAEEGVCDARNRVFGYRNMYIVDGSMLAANLGVNPSLTITALAERAMAFIPPAGARADRSFSTTQASAQAPSRAVAQAQPKAQAQAQSQATGSLPTNVEPETSGHAAHRS</sequence>
<keyword evidence="10" id="KW-0413">Isomerase</keyword>
<evidence type="ECO:0000256" key="8">
    <source>
        <dbReference type="ARBA" id="ARBA00023166"/>
    </source>
</evidence>
<evidence type="ECO:0000256" key="5">
    <source>
        <dbReference type="ARBA" id="ARBA00022827"/>
    </source>
</evidence>
<keyword evidence="8" id="KW-1207">Sterol metabolism</keyword>
<evidence type="ECO:0000256" key="12">
    <source>
        <dbReference type="ARBA" id="ARBA00049645"/>
    </source>
</evidence>
<dbReference type="OrthoDB" id="9787779at2"/>
<feature type="region of interest" description="Disordered" evidence="16">
    <location>
        <begin position="545"/>
        <end position="595"/>
    </location>
</feature>
<dbReference type="EMBL" id="CP013729">
    <property type="protein sequence ID" value="ALV07871.1"/>
    <property type="molecule type" value="Genomic_DNA"/>
</dbReference>
<comment type="similarity">
    <text evidence="2">Belongs to the GMC oxidoreductase family.</text>
</comment>
<accession>A0A0U3LIF2</accession>
<evidence type="ECO:0000256" key="13">
    <source>
        <dbReference type="ARBA" id="ARBA00049723"/>
    </source>
</evidence>
<dbReference type="EC" id="1.1.3.6" evidence="13"/>
<protein>
    <recommendedName>
        <fullName evidence="14">Cholesterol oxidase</fullName>
        <ecNumber evidence="13">1.1.3.6</ecNumber>
        <ecNumber evidence="11">5.3.3.1</ecNumber>
    </recommendedName>
    <alternativeName>
        <fullName evidence="15">Cholesterol isomerase</fullName>
    </alternativeName>
</protein>
<reference evidence="18 19" key="1">
    <citation type="submission" date="2015-12" db="EMBL/GenBank/DDBJ databases">
        <title>Complete genome of Roseateles depolymerans KCTC 42856.</title>
        <authorList>
            <person name="Kim K.M."/>
        </authorList>
    </citation>
    <scope>NUCLEOTIDE SEQUENCE [LARGE SCALE GENOMIC DNA]</scope>
    <source>
        <strain evidence="18 19">KCTC 42856</strain>
    </source>
</reference>
<dbReference type="PANTHER" id="PTHR47470">
    <property type="entry name" value="CHOLESTEROL OXIDASE"/>
    <property type="match status" value="1"/>
</dbReference>
<dbReference type="Pfam" id="PF13450">
    <property type="entry name" value="NAD_binding_8"/>
    <property type="match status" value="1"/>
</dbReference>
<keyword evidence="3" id="KW-0153">Cholesterol metabolism</keyword>
<evidence type="ECO:0000256" key="6">
    <source>
        <dbReference type="ARBA" id="ARBA00023002"/>
    </source>
</evidence>
<evidence type="ECO:0000256" key="2">
    <source>
        <dbReference type="ARBA" id="ARBA00010790"/>
    </source>
</evidence>
<dbReference type="STRING" id="76731.RD2015_3414"/>
<dbReference type="EC" id="5.3.3.1" evidence="11"/>
<evidence type="ECO:0000256" key="15">
    <source>
        <dbReference type="ARBA" id="ARBA00049778"/>
    </source>
</evidence>
<organism evidence="18 19">
    <name type="scientific">Roseateles depolymerans</name>
    <dbReference type="NCBI Taxonomy" id="76731"/>
    <lineage>
        <taxon>Bacteria</taxon>
        <taxon>Pseudomonadati</taxon>
        <taxon>Pseudomonadota</taxon>
        <taxon>Betaproteobacteria</taxon>
        <taxon>Burkholderiales</taxon>
        <taxon>Sphaerotilaceae</taxon>
        <taxon>Roseateles</taxon>
    </lineage>
</organism>
<keyword evidence="7" id="KW-0443">Lipid metabolism</keyword>
<dbReference type="InterPro" id="IPR052542">
    <property type="entry name" value="Cholesterol_Oxidase"/>
</dbReference>
<dbReference type="Gene3D" id="3.50.50.60">
    <property type="entry name" value="FAD/NAD(P)-binding domain"/>
    <property type="match status" value="3"/>
</dbReference>
<evidence type="ECO:0000256" key="7">
    <source>
        <dbReference type="ARBA" id="ARBA00023098"/>
    </source>
</evidence>
<evidence type="ECO:0000256" key="3">
    <source>
        <dbReference type="ARBA" id="ARBA00022548"/>
    </source>
</evidence>
<feature type="compositionally biased region" description="Low complexity" evidence="16">
    <location>
        <begin position="559"/>
        <end position="575"/>
    </location>
</feature>
<proteinExistence type="inferred from homology"/>
<dbReference type="GO" id="GO:0008203">
    <property type="term" value="P:cholesterol metabolic process"/>
    <property type="evidence" value="ECO:0007669"/>
    <property type="project" value="UniProtKB-KW"/>
</dbReference>
<dbReference type="InterPro" id="IPR007867">
    <property type="entry name" value="GMC_OxRtase_C"/>
</dbReference>
<evidence type="ECO:0000256" key="10">
    <source>
        <dbReference type="ARBA" id="ARBA00023235"/>
    </source>
</evidence>
<dbReference type="GO" id="GO:0004769">
    <property type="term" value="F:steroid Delta-isomerase activity"/>
    <property type="evidence" value="ECO:0007669"/>
    <property type="project" value="UniProtKB-EC"/>
</dbReference>
<evidence type="ECO:0000259" key="17">
    <source>
        <dbReference type="Pfam" id="PF05199"/>
    </source>
</evidence>
<dbReference type="KEGG" id="rdp:RD2015_3414"/>
<dbReference type="PANTHER" id="PTHR47470:SF1">
    <property type="entry name" value="FAD-DEPENDENT OXIDOREDUCTASE 2 FAD BINDING DOMAIN-CONTAINING PROTEIN"/>
    <property type="match status" value="1"/>
</dbReference>
<feature type="domain" description="Glucose-methanol-choline oxidoreductase C-terminal" evidence="17">
    <location>
        <begin position="471"/>
        <end position="528"/>
    </location>
</feature>
<keyword evidence="4" id="KW-0285">Flavoprotein</keyword>
<keyword evidence="19" id="KW-1185">Reference proteome</keyword>
<feature type="compositionally biased region" description="Polar residues" evidence="16">
    <location>
        <begin position="576"/>
        <end position="585"/>
    </location>
</feature>
<evidence type="ECO:0000256" key="16">
    <source>
        <dbReference type="SAM" id="MobiDB-lite"/>
    </source>
</evidence>
<dbReference type="PATRIC" id="fig|76731.3.peg.3499"/>
<comment type="cofactor">
    <cofactor evidence="1">
        <name>FAD</name>
        <dbReference type="ChEBI" id="CHEBI:57692"/>
    </cofactor>
</comment>
<keyword evidence="9" id="KW-0753">Steroid metabolism</keyword>
<dbReference type="Proteomes" id="UP000060699">
    <property type="component" value="Chromosome"/>
</dbReference>
<dbReference type="AlphaFoldDB" id="A0A0U3LIF2"/>
<evidence type="ECO:0000313" key="19">
    <source>
        <dbReference type="Proteomes" id="UP000060699"/>
    </source>
</evidence>
<evidence type="ECO:0000256" key="4">
    <source>
        <dbReference type="ARBA" id="ARBA00022630"/>
    </source>
</evidence>
<evidence type="ECO:0000256" key="1">
    <source>
        <dbReference type="ARBA" id="ARBA00001974"/>
    </source>
</evidence>
<dbReference type="Pfam" id="PF05199">
    <property type="entry name" value="GMC_oxred_C"/>
    <property type="match status" value="1"/>
</dbReference>
<evidence type="ECO:0000256" key="11">
    <source>
        <dbReference type="ARBA" id="ARBA00038856"/>
    </source>
</evidence>
<evidence type="ECO:0000256" key="14">
    <source>
        <dbReference type="ARBA" id="ARBA00049744"/>
    </source>
</evidence>
<name>A0A0U3LIF2_9BURK</name>
<dbReference type="SUPFAM" id="SSF51905">
    <property type="entry name" value="FAD/NAD(P)-binding domain"/>
    <property type="match status" value="1"/>
</dbReference>
<feature type="compositionally biased region" description="Polar residues" evidence="16">
    <location>
        <begin position="545"/>
        <end position="555"/>
    </location>
</feature>
<evidence type="ECO:0000313" key="18">
    <source>
        <dbReference type="EMBL" id="ALV07871.1"/>
    </source>
</evidence>